<proteinExistence type="predicted"/>
<gene>
    <name evidence="1" type="ORF">XENOCAPTIV_012646</name>
</gene>
<accession>A0ABV0QVH9</accession>
<organism evidence="1 2">
    <name type="scientific">Xenoophorus captivus</name>
    <dbReference type="NCBI Taxonomy" id="1517983"/>
    <lineage>
        <taxon>Eukaryota</taxon>
        <taxon>Metazoa</taxon>
        <taxon>Chordata</taxon>
        <taxon>Craniata</taxon>
        <taxon>Vertebrata</taxon>
        <taxon>Euteleostomi</taxon>
        <taxon>Actinopterygii</taxon>
        <taxon>Neopterygii</taxon>
        <taxon>Teleostei</taxon>
        <taxon>Neoteleostei</taxon>
        <taxon>Acanthomorphata</taxon>
        <taxon>Ovalentaria</taxon>
        <taxon>Atherinomorphae</taxon>
        <taxon>Cyprinodontiformes</taxon>
        <taxon>Goodeidae</taxon>
        <taxon>Xenoophorus</taxon>
    </lineage>
</organism>
<dbReference type="Proteomes" id="UP001434883">
    <property type="component" value="Unassembled WGS sequence"/>
</dbReference>
<name>A0ABV0QVH9_9TELE</name>
<keyword evidence="2" id="KW-1185">Reference proteome</keyword>
<evidence type="ECO:0000313" key="1">
    <source>
        <dbReference type="EMBL" id="MEQ2199805.1"/>
    </source>
</evidence>
<dbReference type="EMBL" id="JAHRIN010025473">
    <property type="protein sequence ID" value="MEQ2199805.1"/>
    <property type="molecule type" value="Genomic_DNA"/>
</dbReference>
<sequence>MNKQCNKEVSSVQEHNKTNFSSRWTVEVIYSDKSSFCLCGASVKSSVQRRKDKRHIKACVEPTIKHPGTKSNLSQQPRDNMVVICVFSRMMKHSFCHCLNIWPK</sequence>
<comment type="caution">
    <text evidence="1">The sequence shown here is derived from an EMBL/GenBank/DDBJ whole genome shotgun (WGS) entry which is preliminary data.</text>
</comment>
<evidence type="ECO:0000313" key="2">
    <source>
        <dbReference type="Proteomes" id="UP001434883"/>
    </source>
</evidence>
<protein>
    <submittedName>
        <fullName evidence="1">Uncharacterized protein</fullName>
    </submittedName>
</protein>
<reference evidence="1 2" key="1">
    <citation type="submission" date="2021-06" db="EMBL/GenBank/DDBJ databases">
        <authorList>
            <person name="Palmer J.M."/>
        </authorList>
    </citation>
    <scope>NUCLEOTIDE SEQUENCE [LARGE SCALE GENOMIC DNA]</scope>
    <source>
        <strain evidence="1 2">XC_2019</strain>
        <tissue evidence="1">Muscle</tissue>
    </source>
</reference>